<evidence type="ECO:0000256" key="6">
    <source>
        <dbReference type="ARBA" id="ARBA00022714"/>
    </source>
</evidence>
<dbReference type="STRING" id="633807.BW732_00450"/>
<dbReference type="GO" id="GO:0016491">
    <property type="term" value="F:oxidoreductase activity"/>
    <property type="evidence" value="ECO:0007669"/>
    <property type="project" value="InterPro"/>
</dbReference>
<dbReference type="GO" id="GO:0046872">
    <property type="term" value="F:metal ion binding"/>
    <property type="evidence" value="ECO:0007669"/>
    <property type="project" value="UniProtKB-KW"/>
</dbReference>
<feature type="binding site" evidence="15 16">
    <location>
        <begin position="68"/>
        <end position="70"/>
    </location>
    <ligand>
        <name>FAD</name>
        <dbReference type="ChEBI" id="CHEBI:57692"/>
    </ligand>
</feature>
<comment type="subunit">
    <text evidence="3 15">Heterotetramer of 2 PyrK and 2 PyrD type B subunits.</text>
</comment>
<keyword evidence="8 15" id="KW-0274">FAD</keyword>
<protein>
    <recommendedName>
        <fullName evidence="13 15">Dihydroorotate dehydrogenase B (NAD(+)), electron transfer subunit</fullName>
    </recommendedName>
    <alternativeName>
        <fullName evidence="14 15">Dihydroorotate oxidase B, electron transfer subunit</fullName>
    </alternativeName>
</protein>
<keyword evidence="12 15" id="KW-0411">Iron-sulfur</keyword>
<evidence type="ECO:0000256" key="1">
    <source>
        <dbReference type="ARBA" id="ARBA00004715"/>
    </source>
</evidence>
<evidence type="ECO:0000256" key="12">
    <source>
        <dbReference type="ARBA" id="ARBA00023014"/>
    </source>
</evidence>
<dbReference type="InterPro" id="IPR017938">
    <property type="entry name" value="Riboflavin_synthase-like_b-brl"/>
</dbReference>
<comment type="cofactor">
    <cofactor evidence="17">
        <name>[2Fe-2S] cluster</name>
        <dbReference type="ChEBI" id="CHEBI:190135"/>
    </cofactor>
    <text evidence="17">Binds 1 [2Fe-2S] cluster per subunit.</text>
</comment>
<dbReference type="PANTHER" id="PTHR43513:SF3">
    <property type="entry name" value="DIHYDROOROTATE DEHYDROGENASE B (NAD(+)), ELECTRON TRANSFER SUBUNIT-RELATED"/>
    <property type="match status" value="1"/>
</dbReference>
<comment type="function">
    <text evidence="15">Responsible for channeling the electrons from the oxidation of dihydroorotate from the FMN redox center in the PyrD type B subunit to the ultimate electron acceptor NAD(+).</text>
</comment>
<dbReference type="InterPro" id="IPR017927">
    <property type="entry name" value="FAD-bd_FR_type"/>
</dbReference>
<comment type="pathway">
    <text evidence="1 15">Pyrimidine metabolism; UMP biosynthesis via de novo pathway; orotate from (S)-dihydroorotate (NAD(+) route): step 1/1.</text>
</comment>
<dbReference type="SUPFAM" id="SSF63380">
    <property type="entry name" value="Riboflavin synthase domain-like"/>
    <property type="match status" value="1"/>
</dbReference>
<evidence type="ECO:0000256" key="7">
    <source>
        <dbReference type="ARBA" id="ARBA00022723"/>
    </source>
</evidence>
<keyword evidence="7 15" id="KW-0479">Metal-binding</keyword>
<keyword evidence="19" id="KW-1185">Reference proteome</keyword>
<feature type="binding site" evidence="15 17">
    <location>
        <position position="231"/>
    </location>
    <ligand>
        <name>[2Fe-2S] cluster</name>
        <dbReference type="ChEBI" id="CHEBI:190135"/>
    </ligand>
</feature>
<dbReference type="InterPro" id="IPR023455">
    <property type="entry name" value="Dihydroorotate_DHASE_ETsu"/>
</dbReference>
<dbReference type="GO" id="GO:0051537">
    <property type="term" value="F:2 iron, 2 sulfur cluster binding"/>
    <property type="evidence" value="ECO:0007669"/>
    <property type="project" value="UniProtKB-KW"/>
</dbReference>
<organism evidence="18 19">
    <name type="scientific">Vagococcus penaei</name>
    <dbReference type="NCBI Taxonomy" id="633807"/>
    <lineage>
        <taxon>Bacteria</taxon>
        <taxon>Bacillati</taxon>
        <taxon>Bacillota</taxon>
        <taxon>Bacilli</taxon>
        <taxon>Lactobacillales</taxon>
        <taxon>Enterococcaceae</taxon>
        <taxon>Vagococcus</taxon>
    </lineage>
</organism>
<dbReference type="HAMAP" id="MF_01211">
    <property type="entry name" value="DHODB_Fe_S_bind"/>
    <property type="match status" value="1"/>
</dbReference>
<dbReference type="RefSeq" id="WP_077274944.1">
    <property type="nucleotide sequence ID" value="NZ_CP019609.1"/>
</dbReference>
<dbReference type="Gene3D" id="2.40.30.10">
    <property type="entry name" value="Translation factors"/>
    <property type="match status" value="1"/>
</dbReference>
<dbReference type="InterPro" id="IPR039261">
    <property type="entry name" value="FNR_nucleotide-bd"/>
</dbReference>
<keyword evidence="9 15" id="KW-0665">Pyrimidine biosynthesis</keyword>
<dbReference type="KEGG" id="vpi:BW732_00450"/>
<name>A0A1Q2D396_9ENTE</name>
<accession>A0A1Q2D396</accession>
<dbReference type="FunFam" id="2.10.240.10:FF:000001">
    <property type="entry name" value="Dihydroorotate dehydrogenase B (NAD(+)), electron transfer subunit"/>
    <property type="match status" value="1"/>
</dbReference>
<keyword evidence="4 15" id="KW-0813">Transport</keyword>
<evidence type="ECO:0000256" key="5">
    <source>
        <dbReference type="ARBA" id="ARBA00022630"/>
    </source>
</evidence>
<evidence type="ECO:0000256" key="16">
    <source>
        <dbReference type="PIRSR" id="PIRSR006816-1"/>
    </source>
</evidence>
<evidence type="ECO:0000256" key="3">
    <source>
        <dbReference type="ARBA" id="ARBA00011669"/>
    </source>
</evidence>
<dbReference type="PROSITE" id="PS51384">
    <property type="entry name" value="FAD_FR"/>
    <property type="match status" value="1"/>
</dbReference>
<evidence type="ECO:0000256" key="9">
    <source>
        <dbReference type="ARBA" id="ARBA00022975"/>
    </source>
</evidence>
<evidence type="ECO:0000256" key="4">
    <source>
        <dbReference type="ARBA" id="ARBA00022448"/>
    </source>
</evidence>
<dbReference type="NCBIfam" id="NF000797">
    <property type="entry name" value="PRK00054.1-2"/>
    <property type="match status" value="1"/>
</dbReference>
<evidence type="ECO:0000313" key="18">
    <source>
        <dbReference type="EMBL" id="AQP52839.1"/>
    </source>
</evidence>
<dbReference type="GO" id="GO:0009055">
    <property type="term" value="F:electron transfer activity"/>
    <property type="evidence" value="ECO:0007669"/>
    <property type="project" value="UniProtKB-UniRule"/>
</dbReference>
<dbReference type="Pfam" id="PF00175">
    <property type="entry name" value="NAD_binding_1"/>
    <property type="match status" value="1"/>
</dbReference>
<dbReference type="EMBL" id="CP019609">
    <property type="protein sequence ID" value="AQP52839.1"/>
    <property type="molecule type" value="Genomic_DNA"/>
</dbReference>
<keyword evidence="6 15" id="KW-0001">2Fe-2S</keyword>
<dbReference type="InterPro" id="IPR019480">
    <property type="entry name" value="Dihydroorotate_DH_Fe-S-bd"/>
</dbReference>
<dbReference type="Proteomes" id="UP000188246">
    <property type="component" value="Chromosome"/>
</dbReference>
<comment type="cofactor">
    <cofactor evidence="15 16">
        <name>FAD</name>
        <dbReference type="ChEBI" id="CHEBI:57692"/>
    </cofactor>
    <text evidence="15 16">Binds 1 FAD per subunit.</text>
</comment>
<dbReference type="PIRSF" id="PIRSF006816">
    <property type="entry name" value="Cyc3_hyd_g"/>
    <property type="match status" value="1"/>
</dbReference>
<evidence type="ECO:0000256" key="2">
    <source>
        <dbReference type="ARBA" id="ARBA00006422"/>
    </source>
</evidence>
<dbReference type="Gene3D" id="3.40.50.80">
    <property type="entry name" value="Nucleotide-binding domain of ferredoxin-NADP reductase (FNR) module"/>
    <property type="match status" value="1"/>
</dbReference>
<keyword evidence="10 15" id="KW-0249">Electron transport</keyword>
<dbReference type="InterPro" id="IPR001433">
    <property type="entry name" value="OxRdtase_FAD/NAD-bd"/>
</dbReference>
<dbReference type="Gene3D" id="2.10.240.10">
    <property type="entry name" value="Dihydroorotate dehydrogenase, electron transfer subunit"/>
    <property type="match status" value="1"/>
</dbReference>
<dbReference type="CDD" id="cd06218">
    <property type="entry name" value="DHOD_e_trans"/>
    <property type="match status" value="1"/>
</dbReference>
<dbReference type="UniPathway" id="UPA00070">
    <property type="reaction ID" value="UER00945"/>
</dbReference>
<evidence type="ECO:0000256" key="14">
    <source>
        <dbReference type="ARBA" id="ARBA00082223"/>
    </source>
</evidence>
<dbReference type="OrthoDB" id="9778346at2"/>
<dbReference type="InterPro" id="IPR050353">
    <property type="entry name" value="PyrK_electron_transfer"/>
</dbReference>
<evidence type="ECO:0000256" key="10">
    <source>
        <dbReference type="ARBA" id="ARBA00022982"/>
    </source>
</evidence>
<evidence type="ECO:0000256" key="13">
    <source>
        <dbReference type="ARBA" id="ARBA00069792"/>
    </source>
</evidence>
<comment type="cofactor">
    <cofactor evidence="15">
        <name>[2Fe-2S] cluster</name>
        <dbReference type="ChEBI" id="CHEBI:190135"/>
    </cofactor>
    <text evidence="15">Binds 1 [2Fe-2S] cluster per subunit.</text>
</comment>
<dbReference type="AlphaFoldDB" id="A0A1Q2D396"/>
<reference evidence="18 19" key="1">
    <citation type="journal article" date="2010" name="Int. J. Syst. Evol. Microbiol.">
        <title>Vagococcus penaei sp. nov., isolated from spoilage microbiota of cooked shrimp (Penaeus vannamei).</title>
        <authorList>
            <person name="Jaffres E."/>
            <person name="Prevost H."/>
            <person name="Rossero A."/>
            <person name="Joffraud J.J."/>
            <person name="Dousset X."/>
        </authorList>
    </citation>
    <scope>NUCLEOTIDE SEQUENCE [LARGE SCALE GENOMIC DNA]</scope>
    <source>
        <strain evidence="18 19">CD276</strain>
    </source>
</reference>
<evidence type="ECO:0000256" key="8">
    <source>
        <dbReference type="ARBA" id="ARBA00022827"/>
    </source>
</evidence>
<evidence type="ECO:0000256" key="17">
    <source>
        <dbReference type="PIRSR" id="PIRSR006816-2"/>
    </source>
</evidence>
<evidence type="ECO:0000256" key="11">
    <source>
        <dbReference type="ARBA" id="ARBA00023004"/>
    </source>
</evidence>
<keyword evidence="5 15" id="KW-0285">Flavoprotein</keyword>
<feature type="binding site" evidence="15 16">
    <location>
        <begin position="51"/>
        <end position="54"/>
    </location>
    <ligand>
        <name>FAD</name>
        <dbReference type="ChEBI" id="CHEBI:57692"/>
    </ligand>
</feature>
<feature type="binding site" evidence="15 16">
    <location>
        <begin position="75"/>
        <end position="76"/>
    </location>
    <ligand>
        <name>FAD</name>
        <dbReference type="ChEBI" id="CHEBI:57692"/>
    </ligand>
</feature>
<gene>
    <name evidence="15" type="primary">pyrK</name>
    <name evidence="18" type="ORF">BW732_00450</name>
</gene>
<sequence>MLQENMLVKKQVEIARNIYELTLAGDLVHEMEQPGQFLHLRVPRSDLLLRRPISLAEINQADKTCKLIYRADGDGTQVLRQVMTNETIDVIGPLGVGFDTSMVAPGDRVFIIGGGIGVPPLYQLGKELAEKQANCVFLLGFGTKSAIFYEKEFSKLGVVMMATDDGSYGQKGHVGHLIHQAKQVYESPKAVYACGPTPLLRSVETVFDTHPHTYVSLEERMACGVGACYACVCQSKKDPTKNKKVCDEGPVFKTGDVII</sequence>
<proteinExistence type="inferred from homology"/>
<evidence type="ECO:0000256" key="15">
    <source>
        <dbReference type="HAMAP-Rule" id="MF_01211"/>
    </source>
</evidence>
<dbReference type="InterPro" id="IPR037117">
    <property type="entry name" value="Dihydroorotate_DH_ele_sf"/>
</dbReference>
<feature type="binding site" evidence="15 17">
    <location>
        <position position="223"/>
    </location>
    <ligand>
        <name>[2Fe-2S] cluster</name>
        <dbReference type="ChEBI" id="CHEBI:190135"/>
    </ligand>
</feature>
<dbReference type="GO" id="GO:0044205">
    <property type="term" value="P:'de novo' UMP biosynthetic process"/>
    <property type="evidence" value="ECO:0007669"/>
    <property type="project" value="UniProtKB-UniRule"/>
</dbReference>
<dbReference type="SUPFAM" id="SSF52343">
    <property type="entry name" value="Ferredoxin reductase-like, C-terminal NADP-linked domain"/>
    <property type="match status" value="1"/>
</dbReference>
<feature type="binding site" evidence="15 17">
    <location>
        <position position="246"/>
    </location>
    <ligand>
        <name>[2Fe-2S] cluster</name>
        <dbReference type="ChEBI" id="CHEBI:190135"/>
    </ligand>
</feature>
<feature type="binding site" evidence="15 17">
    <location>
        <position position="228"/>
    </location>
    <ligand>
        <name>[2Fe-2S] cluster</name>
        <dbReference type="ChEBI" id="CHEBI:190135"/>
    </ligand>
</feature>
<comment type="similarity">
    <text evidence="2 15">Belongs to the PyrK family.</text>
</comment>
<evidence type="ECO:0000313" key="19">
    <source>
        <dbReference type="Proteomes" id="UP000188246"/>
    </source>
</evidence>
<keyword evidence="11 15" id="KW-0408">Iron</keyword>
<dbReference type="GO" id="GO:0050660">
    <property type="term" value="F:flavin adenine dinucleotide binding"/>
    <property type="evidence" value="ECO:0007669"/>
    <property type="project" value="InterPro"/>
</dbReference>
<dbReference type="PANTHER" id="PTHR43513">
    <property type="entry name" value="DIHYDROOROTATE DEHYDROGENASE B (NAD(+)), ELECTRON TRANSFER SUBUNIT"/>
    <property type="match status" value="1"/>
</dbReference>
<dbReference type="InterPro" id="IPR012165">
    <property type="entry name" value="Cyt_c3_hydrogenase_gsu"/>
</dbReference>
<dbReference type="Pfam" id="PF10418">
    <property type="entry name" value="DHODB_Fe-S_bind"/>
    <property type="match status" value="1"/>
</dbReference>